<organism evidence="3 4">
    <name type="scientific">Williamsoniiplasma lucivorax</name>
    <dbReference type="NCBI Taxonomy" id="209274"/>
    <lineage>
        <taxon>Bacteria</taxon>
        <taxon>Bacillati</taxon>
        <taxon>Mycoplasmatota</taxon>
        <taxon>Mollicutes</taxon>
        <taxon>Entomoplasmatales</taxon>
        <taxon>Williamsoniiplasma</taxon>
    </lineage>
</organism>
<dbReference type="RefSeq" id="WP_028126722.1">
    <property type="nucleotide sequence ID" value="NZ_PHNE01000004.1"/>
</dbReference>
<dbReference type="EMBL" id="PHNE01000004">
    <property type="protein sequence ID" value="PPE05129.1"/>
    <property type="molecule type" value="Genomic_DNA"/>
</dbReference>
<feature type="transmembrane region" description="Helical" evidence="2">
    <location>
        <begin position="118"/>
        <end position="140"/>
    </location>
</feature>
<evidence type="ECO:0000256" key="1">
    <source>
        <dbReference type="SAM" id="MobiDB-lite"/>
    </source>
</evidence>
<evidence type="ECO:0000313" key="3">
    <source>
        <dbReference type="EMBL" id="PPE05129.1"/>
    </source>
</evidence>
<keyword evidence="2" id="KW-0812">Transmembrane</keyword>
<dbReference type="STRING" id="1399797.GCA_000518285_01212"/>
<proteinExistence type="predicted"/>
<comment type="caution">
    <text evidence="3">The sequence shown here is derived from an EMBL/GenBank/DDBJ whole genome shotgun (WGS) entry which is preliminary data.</text>
</comment>
<dbReference type="AlphaFoldDB" id="A0A2S5RCR8"/>
<feature type="compositionally biased region" description="Polar residues" evidence="1">
    <location>
        <begin position="195"/>
        <end position="208"/>
    </location>
</feature>
<keyword evidence="4" id="KW-1185">Reference proteome</keyword>
<feature type="transmembrane region" description="Helical" evidence="2">
    <location>
        <begin position="40"/>
        <end position="64"/>
    </location>
</feature>
<keyword evidence="2" id="KW-0472">Membrane</keyword>
<name>A0A2S5RCR8_9MOLU</name>
<accession>A0A2S5RCR8</accession>
<feature type="transmembrane region" description="Helical" evidence="2">
    <location>
        <begin position="84"/>
        <end position="106"/>
    </location>
</feature>
<evidence type="ECO:0000313" key="4">
    <source>
        <dbReference type="Proteomes" id="UP000237865"/>
    </source>
</evidence>
<feature type="region of interest" description="Disordered" evidence="1">
    <location>
        <begin position="188"/>
        <end position="208"/>
    </location>
</feature>
<evidence type="ECO:0000256" key="2">
    <source>
        <dbReference type="SAM" id="Phobius"/>
    </source>
</evidence>
<feature type="transmembrane region" description="Helical" evidence="2">
    <location>
        <begin position="12"/>
        <end position="34"/>
    </location>
</feature>
<dbReference type="Proteomes" id="UP000237865">
    <property type="component" value="Unassembled WGS sequence"/>
</dbReference>
<keyword evidence="2" id="KW-1133">Transmembrane helix</keyword>
<protein>
    <recommendedName>
        <fullName evidence="5">Transmembrane protein</fullName>
    </recommendedName>
</protein>
<sequence length="208" mass="24199">MQNNSKSYTRLKYLATFAATLLIGAFVFVVIAIFKTSISWKVIISVDISLWFIGFVALFIYFFFRFKLMAKTNYERSQKDLLKWYLAITFYSLALIFGLINLLVMFANDKILSTDLKIIVLVFGGVMFLFLVTASILEAASRIDEHIFMNVEEHKLIQQEKQQNKNTKISDEEILVKVQKQRTSDAETFLKKSQDNPFMNQNNQKENE</sequence>
<reference evidence="3 4" key="1">
    <citation type="submission" date="2017-11" db="EMBL/GenBank/DDBJ databases">
        <title>Genome sequence of Entomoplasma lucivorax PIPN-2 (ATCC 49196).</title>
        <authorList>
            <person name="Lo W.-S."/>
            <person name="Gasparich G.E."/>
            <person name="Kuo C.-H."/>
        </authorList>
    </citation>
    <scope>NUCLEOTIDE SEQUENCE [LARGE SCALE GENOMIC DNA]</scope>
    <source>
        <strain evidence="3 4">PIPN-2</strain>
    </source>
</reference>
<evidence type="ECO:0008006" key="5">
    <source>
        <dbReference type="Google" id="ProtNLM"/>
    </source>
</evidence>
<gene>
    <name evidence="3" type="ORF">ELUCI_v1c06650</name>
</gene>